<keyword evidence="4" id="KW-1185">Reference proteome</keyword>
<reference evidence="3 4" key="1">
    <citation type="submission" date="2018-04" db="EMBL/GenBank/DDBJ databases">
        <title>Novel Campyloabacter and Helicobacter Species and Strains.</title>
        <authorList>
            <person name="Mannion A.J."/>
            <person name="Shen Z."/>
            <person name="Fox J.G."/>
        </authorList>
    </citation>
    <scope>NUCLEOTIDE SEQUENCE [LARGE SCALE GENOMIC DNA]</scope>
    <source>
        <strain evidence="3 4">MIT 04-9362</strain>
    </source>
</reference>
<dbReference type="OrthoDB" id="5372972at2"/>
<comment type="caution">
    <text evidence="3">The sequence shown here is derived from an EMBL/GenBank/DDBJ whole genome shotgun (WGS) entry which is preliminary data.</text>
</comment>
<dbReference type="EMBL" id="NXLX01000001">
    <property type="protein sequence ID" value="RDU74641.1"/>
    <property type="molecule type" value="Genomic_DNA"/>
</dbReference>
<evidence type="ECO:0000313" key="4">
    <source>
        <dbReference type="Proteomes" id="UP000256695"/>
    </source>
</evidence>
<keyword evidence="1" id="KW-0472">Membrane</keyword>
<gene>
    <name evidence="3" type="ORF">CQA57_00905</name>
</gene>
<keyword evidence="1" id="KW-1133">Transmembrane helix</keyword>
<name>A0A3D8JCI9_9HELI</name>
<proteinExistence type="predicted"/>
<dbReference type="Proteomes" id="UP000256695">
    <property type="component" value="Unassembled WGS sequence"/>
</dbReference>
<sequence>MEEKDFNELLFEEKKNPKNIKNIILGAIGVVVVLIIILLVWSFTRSSHDVVEHSETIQPEQILDNTKTPEAIEDERFDQIMQNLKNNDQNTLASDTPSNQEIPAMHEDNHQNLSQEEALSSAPQEIVPNDQFHTALDLKNEAKEKELTPQLQMTAPQEEIPAFKEEKEPVAQQKNIEQKQAKKQVKKAKANTNSRIATKGSYLQVGVFSKKPSKELLTMLKKHSYRTQEITINGQKLTKYLVGPFKSRSEASKYKEANPELDFSVYFEVK</sequence>
<dbReference type="GO" id="GO:0042834">
    <property type="term" value="F:peptidoglycan binding"/>
    <property type="evidence" value="ECO:0007669"/>
    <property type="project" value="InterPro"/>
</dbReference>
<evidence type="ECO:0000259" key="2">
    <source>
        <dbReference type="Pfam" id="PF05036"/>
    </source>
</evidence>
<dbReference type="Pfam" id="PF05036">
    <property type="entry name" value="SPOR"/>
    <property type="match status" value="1"/>
</dbReference>
<dbReference type="AlphaFoldDB" id="A0A3D8JCI9"/>
<evidence type="ECO:0000313" key="3">
    <source>
        <dbReference type="EMBL" id="RDU74641.1"/>
    </source>
</evidence>
<dbReference type="RefSeq" id="WP_115578349.1">
    <property type="nucleotide sequence ID" value="NZ_NXLX01000001.1"/>
</dbReference>
<organism evidence="3 4">
    <name type="scientific">Helicobacter anseris</name>
    <dbReference type="NCBI Taxonomy" id="375926"/>
    <lineage>
        <taxon>Bacteria</taxon>
        <taxon>Pseudomonadati</taxon>
        <taxon>Campylobacterota</taxon>
        <taxon>Epsilonproteobacteria</taxon>
        <taxon>Campylobacterales</taxon>
        <taxon>Helicobacteraceae</taxon>
        <taxon>Helicobacter</taxon>
    </lineage>
</organism>
<feature type="transmembrane region" description="Helical" evidence="1">
    <location>
        <begin position="23"/>
        <end position="43"/>
    </location>
</feature>
<protein>
    <recommendedName>
        <fullName evidence="2">SPOR domain-containing protein</fullName>
    </recommendedName>
</protein>
<dbReference type="InterPro" id="IPR007730">
    <property type="entry name" value="SPOR-like_dom"/>
</dbReference>
<accession>A0A3D8JCI9</accession>
<keyword evidence="1" id="KW-0812">Transmembrane</keyword>
<feature type="domain" description="SPOR" evidence="2">
    <location>
        <begin position="198"/>
        <end position="255"/>
    </location>
</feature>
<evidence type="ECO:0000256" key="1">
    <source>
        <dbReference type="SAM" id="Phobius"/>
    </source>
</evidence>